<sequence length="142" mass="14446">MPTSKATATWKGGLEGGTGEYGAGSGSFEGGYTAATRFEGKSGSNPEELLAAAHASCFSMALAANLEKAGNPPESITTAAHCTLEMQEDGPKITTMKLVVQGKVPGVDPAAFAGAAQEAKNNCPVSKALMKNLEVELEAKLA</sequence>
<reference evidence="2 3" key="1">
    <citation type="submission" date="2020-01" db="EMBL/GenBank/DDBJ databases">
        <title>Genomes assembled from Gulf of Kutch pelagic sediment metagenomes.</title>
        <authorList>
            <person name="Chandrashekar M."/>
            <person name="Mahajan M.S."/>
            <person name="Dave K.J."/>
            <person name="Vatsa P."/>
            <person name="Nathani N.M."/>
        </authorList>
    </citation>
    <scope>NUCLEOTIDE SEQUENCE [LARGE SCALE GENOMIC DNA]</scope>
    <source>
        <strain evidence="2">KS3-K002</strain>
    </source>
</reference>
<accession>A0AAE5CC35</accession>
<evidence type="ECO:0000313" key="3">
    <source>
        <dbReference type="Proteomes" id="UP000702544"/>
    </source>
</evidence>
<dbReference type="PANTHER" id="PTHR42830">
    <property type="entry name" value="OSMOTICALLY INDUCIBLE FAMILY PROTEIN"/>
    <property type="match status" value="1"/>
</dbReference>
<dbReference type="PANTHER" id="PTHR42830:SF1">
    <property type="entry name" value="OSMOTICALLY INDUCIBLE FAMILY PROTEIN"/>
    <property type="match status" value="1"/>
</dbReference>
<dbReference type="InterPro" id="IPR036102">
    <property type="entry name" value="OsmC/Ohrsf"/>
</dbReference>
<dbReference type="AlphaFoldDB" id="A0AAE5CC35"/>
<dbReference type="GO" id="GO:0006979">
    <property type="term" value="P:response to oxidative stress"/>
    <property type="evidence" value="ECO:0007669"/>
    <property type="project" value="InterPro"/>
</dbReference>
<dbReference type="EMBL" id="JAACAK010000137">
    <property type="protein sequence ID" value="NIR76622.1"/>
    <property type="molecule type" value="Genomic_DNA"/>
</dbReference>
<gene>
    <name evidence="2" type="ORF">GWO12_16195</name>
</gene>
<dbReference type="InterPro" id="IPR019904">
    <property type="entry name" value="Peroxiredoxin_OsmC"/>
</dbReference>
<name>A0AAE5CC35_9BACT</name>
<dbReference type="Gene3D" id="3.30.300.20">
    <property type="match status" value="1"/>
</dbReference>
<dbReference type="InterPro" id="IPR003718">
    <property type="entry name" value="OsmC/Ohr_fam"/>
</dbReference>
<dbReference type="SUPFAM" id="SSF82784">
    <property type="entry name" value="OsmC-like"/>
    <property type="match status" value="1"/>
</dbReference>
<dbReference type="InterPro" id="IPR015946">
    <property type="entry name" value="KH_dom-like_a/b"/>
</dbReference>
<dbReference type="InterPro" id="IPR052707">
    <property type="entry name" value="OsmC_Ohr_Peroxiredoxin"/>
</dbReference>
<feature type="compositionally biased region" description="Gly residues" evidence="1">
    <location>
        <begin position="13"/>
        <end position="25"/>
    </location>
</feature>
<protein>
    <submittedName>
        <fullName evidence="2">OsmC family peroxiredoxin</fullName>
    </submittedName>
</protein>
<dbReference type="GO" id="GO:0004601">
    <property type="term" value="F:peroxidase activity"/>
    <property type="evidence" value="ECO:0007669"/>
    <property type="project" value="InterPro"/>
</dbReference>
<evidence type="ECO:0000256" key="1">
    <source>
        <dbReference type="SAM" id="MobiDB-lite"/>
    </source>
</evidence>
<organism evidence="2 3">
    <name type="scientific">Candidatus Kutchimonas denitrificans</name>
    <dbReference type="NCBI Taxonomy" id="3056748"/>
    <lineage>
        <taxon>Bacteria</taxon>
        <taxon>Pseudomonadati</taxon>
        <taxon>Gemmatimonadota</taxon>
        <taxon>Gemmatimonadia</taxon>
        <taxon>Candidatus Palauibacterales</taxon>
        <taxon>Candidatus Palauibacteraceae</taxon>
        <taxon>Candidatus Kutchimonas</taxon>
    </lineage>
</organism>
<dbReference type="NCBIfam" id="TIGR03562">
    <property type="entry name" value="osmo_induc_OsmC"/>
    <property type="match status" value="1"/>
</dbReference>
<comment type="caution">
    <text evidence="2">The sequence shown here is derived from an EMBL/GenBank/DDBJ whole genome shotgun (WGS) entry which is preliminary data.</text>
</comment>
<feature type="region of interest" description="Disordered" evidence="1">
    <location>
        <begin position="1"/>
        <end position="25"/>
    </location>
</feature>
<dbReference type="Pfam" id="PF02566">
    <property type="entry name" value="OsmC"/>
    <property type="match status" value="1"/>
</dbReference>
<dbReference type="Proteomes" id="UP000702544">
    <property type="component" value="Unassembled WGS sequence"/>
</dbReference>
<evidence type="ECO:0000313" key="2">
    <source>
        <dbReference type="EMBL" id="NIR76622.1"/>
    </source>
</evidence>
<proteinExistence type="predicted"/>